<dbReference type="PRINTS" id="PR00313">
    <property type="entry name" value="CABNDNGRPT"/>
</dbReference>
<evidence type="ECO:0000313" key="2">
    <source>
        <dbReference type="EMBL" id="NBN78148.1"/>
    </source>
</evidence>
<proteinExistence type="predicted"/>
<dbReference type="AlphaFoldDB" id="A0A7X5F1U2"/>
<dbReference type="InterPro" id="IPR025282">
    <property type="entry name" value="DUF4214"/>
</dbReference>
<dbReference type="SUPFAM" id="SSF51120">
    <property type="entry name" value="beta-Roll"/>
    <property type="match status" value="1"/>
</dbReference>
<dbReference type="Gene3D" id="2.150.10.10">
    <property type="entry name" value="Serralysin-like metalloprotease, C-terminal"/>
    <property type="match status" value="1"/>
</dbReference>
<dbReference type="InterPro" id="IPR001343">
    <property type="entry name" value="Hemolysn_Ca-bd"/>
</dbReference>
<dbReference type="Gene3D" id="2.160.20.160">
    <property type="match status" value="1"/>
</dbReference>
<dbReference type="GO" id="GO:0005509">
    <property type="term" value="F:calcium ion binding"/>
    <property type="evidence" value="ECO:0007669"/>
    <property type="project" value="InterPro"/>
</dbReference>
<organism evidence="2 3">
    <name type="scientific">Pannonibacter tanglangensis</name>
    <dbReference type="NCBI Taxonomy" id="2750084"/>
    <lineage>
        <taxon>Bacteria</taxon>
        <taxon>Pseudomonadati</taxon>
        <taxon>Pseudomonadota</taxon>
        <taxon>Alphaproteobacteria</taxon>
        <taxon>Hyphomicrobiales</taxon>
        <taxon>Stappiaceae</taxon>
        <taxon>Pannonibacter</taxon>
    </lineage>
</organism>
<dbReference type="EMBL" id="JAABLQ010000001">
    <property type="protein sequence ID" value="NBN78148.1"/>
    <property type="molecule type" value="Genomic_DNA"/>
</dbReference>
<dbReference type="Pfam" id="PF00353">
    <property type="entry name" value="HemolysinCabind"/>
    <property type="match status" value="2"/>
</dbReference>
<evidence type="ECO:0000313" key="3">
    <source>
        <dbReference type="Proteomes" id="UP000586722"/>
    </source>
</evidence>
<sequence>MAMTTADRIVQLFQNVLQRTPELYYSTTYAYLVDKGVRSFDSFRDELAGSAEAVTYVDQVIRIYQAAFGRVPDVTGISGWVKDLRADATALSKVAAGFVNSQEWKNRYGDNSVSDVSLGALYQNVLGRAGSAAEIAAWKATGQPMTQILIGFSNSAEFQAKSAAAVLALKTAAGAVAAADLAKVYTGKSPLDMSNRDGALILTAGDDVIRALDANSTIIGTVSTGAGGTFQSGDQIDGGAGYDTLRLTNAMRTGDTVLPVASVSNVEALYLDYLTYGLATSERIDLRSWTGLESVNAETSGTWTMLTRGNVREVTALGGSGAVIEDTAGAGGDRLASVTLYSALQATIRSDALTDLKLISSSNTDPNRPNIIKVEAAARPLNLDLASSSVAIHVIDETATSLQIRVFGGLSSIASFAPRATSVSVDADEIITFETVNWAAARSLTITGDSMVLFLDGPTALTTLDATGSSGNVTVTREMLNTSIASGSGADRYTSASTSSSTRIDLGAGDDWLAIRGTDYGSVNGGAGVDRLVTQIASFANGALASAASRFSGFEVLDVASGDIAAPQTIDVTAFNATGQNAITTVALSGAIVGEPVTVKGLASGGTLQLSGYFTEGVTVVVDGAATRANDSFTFELKGEDATVGGYGFQIADVETVNFRVDTTPPRGGGGDFSGAAVQTIKVTGNGPSLWLGNYSGTALMVLDAAGFAGGVDLTTKDALTGPVTFLGGKGKDTLSVRSAAASVTMDGGAGDDVLTGSATWANTLTGGDGNDTLTGGSAADTLSGGAGNDVIRTGTGADMVDVGSGLDTVILSLNSSRVTTFVTIAGMGKGDRIDLVNDARVASFVAAKVTAPAGTTFQKLLDTAATGDDVRVTWFQFEGNTYIVQDLSRSTVGFNPEADQLVKLVGLIDLSTATLSGGSAHLLTI</sequence>
<dbReference type="Proteomes" id="UP000586722">
    <property type="component" value="Unassembled WGS sequence"/>
</dbReference>
<gene>
    <name evidence="2" type="ORF">GWI72_07705</name>
</gene>
<dbReference type="InterPro" id="IPR011049">
    <property type="entry name" value="Serralysin-like_metalloprot_C"/>
</dbReference>
<evidence type="ECO:0000259" key="1">
    <source>
        <dbReference type="Pfam" id="PF13946"/>
    </source>
</evidence>
<name>A0A7X5F1U2_9HYPH</name>
<comment type="caution">
    <text evidence="2">The sequence shown here is derived from an EMBL/GenBank/DDBJ whole genome shotgun (WGS) entry which is preliminary data.</text>
</comment>
<feature type="domain" description="DUF4214" evidence="1">
    <location>
        <begin position="95"/>
        <end position="161"/>
    </location>
</feature>
<protein>
    <submittedName>
        <fullName evidence="2">DUF4214 domain-containing protein</fullName>
    </submittedName>
</protein>
<dbReference type="Pfam" id="PF13946">
    <property type="entry name" value="DUF4214"/>
    <property type="match status" value="1"/>
</dbReference>
<dbReference type="Gene3D" id="1.10.3130.20">
    <property type="entry name" value="Phycobilisome linker domain"/>
    <property type="match status" value="1"/>
</dbReference>
<accession>A0A7X5F1U2</accession>
<reference evidence="3" key="1">
    <citation type="submission" date="2020-01" db="EMBL/GenBank/DDBJ databases">
        <authorList>
            <person name="Fang Y."/>
            <person name="Sun R."/>
            <person name="Nie L."/>
            <person name="He J."/>
            <person name="Hao L."/>
            <person name="Wang L."/>
            <person name="Su S."/>
            <person name="Lv E."/>
            <person name="Zhang Z."/>
            <person name="Xie R."/>
            <person name="Liu H."/>
        </authorList>
    </citation>
    <scope>NUCLEOTIDE SEQUENCE [LARGE SCALE GENOMIC DNA]</scope>
    <source>
        <strain evidence="3">XCT-53</strain>
    </source>
</reference>
<keyword evidence="3" id="KW-1185">Reference proteome</keyword>
<dbReference type="InterPro" id="IPR038255">
    <property type="entry name" value="PBS_linker_sf"/>
</dbReference>